<organism evidence="7 8">
    <name type="scientific">Rhamnusium bicolor</name>
    <dbReference type="NCBI Taxonomy" id="1586634"/>
    <lineage>
        <taxon>Eukaryota</taxon>
        <taxon>Metazoa</taxon>
        <taxon>Ecdysozoa</taxon>
        <taxon>Arthropoda</taxon>
        <taxon>Hexapoda</taxon>
        <taxon>Insecta</taxon>
        <taxon>Pterygota</taxon>
        <taxon>Neoptera</taxon>
        <taxon>Endopterygota</taxon>
        <taxon>Coleoptera</taxon>
        <taxon>Polyphaga</taxon>
        <taxon>Cucujiformia</taxon>
        <taxon>Chrysomeloidea</taxon>
        <taxon>Cerambycidae</taxon>
        <taxon>Lepturinae</taxon>
        <taxon>Rhagiini</taxon>
        <taxon>Rhamnusium</taxon>
    </lineage>
</organism>
<evidence type="ECO:0000256" key="6">
    <source>
        <dbReference type="SAM" id="MobiDB-lite"/>
    </source>
</evidence>
<dbReference type="SUPFAM" id="SSF47391">
    <property type="entry name" value="Dimerization-anchoring domain of cAMP-dependent PK regulatory subunit"/>
    <property type="match status" value="1"/>
</dbReference>
<dbReference type="CDD" id="cd23019">
    <property type="entry name" value="DD_ROP"/>
    <property type="match status" value="1"/>
</dbReference>
<feature type="compositionally biased region" description="Basic and acidic residues" evidence="6">
    <location>
        <begin position="240"/>
        <end position="272"/>
    </location>
</feature>
<name>A0AAV8WR32_9CUCU</name>
<comment type="caution">
    <text evidence="7">The sequence shown here is derived from an EMBL/GenBank/DDBJ whole genome shotgun (WGS) entry which is preliminary data.</text>
</comment>
<evidence type="ECO:0000313" key="7">
    <source>
        <dbReference type="EMBL" id="KAJ8928632.1"/>
    </source>
</evidence>
<dbReference type="Gene3D" id="1.20.890.10">
    <property type="entry name" value="cAMP-dependent protein kinase regulatory subunit, dimerization-anchoring domain"/>
    <property type="match status" value="1"/>
</dbReference>
<evidence type="ECO:0000256" key="2">
    <source>
        <dbReference type="ARBA" id="ARBA00022846"/>
    </source>
</evidence>
<dbReference type="Proteomes" id="UP001162156">
    <property type="component" value="Unassembled WGS sequence"/>
</dbReference>
<comment type="subcellular location">
    <subcellularLocation>
        <location evidence="1">Cell projection</location>
        <location evidence="1">Cilium</location>
        <location evidence="1">Flagellum</location>
    </subcellularLocation>
</comment>
<dbReference type="PANTHER" id="PTHR14952:SF9">
    <property type="entry name" value="EF-HAND DOMAIN-CONTAINING PROTEIN"/>
    <property type="match status" value="1"/>
</dbReference>
<feature type="region of interest" description="Disordered" evidence="6">
    <location>
        <begin position="215"/>
        <end position="310"/>
    </location>
</feature>
<keyword evidence="4" id="KW-0966">Cell projection</keyword>
<keyword evidence="3" id="KW-0969">Cilium</keyword>
<evidence type="ECO:0000256" key="1">
    <source>
        <dbReference type="ARBA" id="ARBA00004230"/>
    </source>
</evidence>
<proteinExistence type="inferred from homology"/>
<gene>
    <name evidence="7" type="ORF">NQ314_018776</name>
</gene>
<reference evidence="7" key="1">
    <citation type="journal article" date="2023" name="Insect Mol. Biol.">
        <title>Genome sequencing provides insights into the evolution of gene families encoding plant cell wall-degrading enzymes in longhorned beetles.</title>
        <authorList>
            <person name="Shin N.R."/>
            <person name="Okamura Y."/>
            <person name="Kirsch R."/>
            <person name="Pauchet Y."/>
        </authorList>
    </citation>
    <scope>NUCLEOTIDE SEQUENCE</scope>
    <source>
        <strain evidence="7">RBIC_L_NR</strain>
    </source>
</reference>
<accession>A0AAV8WR32</accession>
<dbReference type="EMBL" id="JANEYF010005303">
    <property type="protein sequence ID" value="KAJ8928632.1"/>
    <property type="molecule type" value="Genomic_DNA"/>
</dbReference>
<dbReference type="AlphaFoldDB" id="A0AAV8WR32"/>
<feature type="compositionally biased region" description="Acidic residues" evidence="6">
    <location>
        <begin position="273"/>
        <end position="289"/>
    </location>
</feature>
<keyword evidence="2" id="KW-0282">Flagellum</keyword>
<protein>
    <submittedName>
        <fullName evidence="7">Uncharacterized protein</fullName>
    </submittedName>
</protein>
<evidence type="ECO:0000313" key="8">
    <source>
        <dbReference type="Proteomes" id="UP001162156"/>
    </source>
</evidence>
<comment type="similarity">
    <text evidence="5">Belongs to the ropporin family.</text>
</comment>
<dbReference type="InterPro" id="IPR047844">
    <property type="entry name" value="ROP_DD"/>
</dbReference>
<evidence type="ECO:0000256" key="3">
    <source>
        <dbReference type="ARBA" id="ARBA00023069"/>
    </source>
</evidence>
<evidence type="ECO:0000256" key="4">
    <source>
        <dbReference type="ARBA" id="ARBA00023273"/>
    </source>
</evidence>
<feature type="compositionally biased region" description="Acidic residues" evidence="6">
    <location>
        <begin position="218"/>
        <end position="239"/>
    </location>
</feature>
<keyword evidence="8" id="KW-1185">Reference proteome</keyword>
<evidence type="ECO:0000256" key="5">
    <source>
        <dbReference type="ARBA" id="ARBA00035651"/>
    </source>
</evidence>
<dbReference type="PANTHER" id="PTHR14952">
    <property type="entry name" value="ROPPORIN-1-LIKE PROTEIN"/>
    <property type="match status" value="1"/>
</dbReference>
<dbReference type="GO" id="GO:0031514">
    <property type="term" value="C:motile cilium"/>
    <property type="evidence" value="ECO:0007669"/>
    <property type="project" value="UniProtKB-SubCell"/>
</dbReference>
<sequence>MPELSEQMYCSEQICIPPAFPYLLRQFAKAAIRSQPTDLLRWATAYFRCLSLNIPPPIKPRLEYPVPRDHCGVTPGWLKALLYQLSEQPNCIVQDSLGQMDGDLTHTMILICEIMSEEPEGGSAMIPLETFTDLYKFLANIDASKPQVLKNMYFTDSLLSLWREKIEKDLVRKHKLAKKAKKRKSKKKDSKEIISCPSIAGDDDYSIDYYVDVKDLEGEGGDEPPQEPIQEETAEELQEQDVKSEISKHSEESEAKVSQEASEKEDERSIKFEEEEEGETFPEGTEEVQGEAVEQSLEPVPYESVDTIQEEPRRIEPENPDQERMLREDLERLKALHQELPGEMEDEVERFKCRLIAEVPLTQSQEDAIVHFTQHEEERGSEGESEEGMGQVLEEDLYEDVFIDVIPGIDRWYRTIWLQQFVNI</sequence>